<sequence>MPGRAIREHIFRLAPQLIEGMNVLRLPTIMRDDRIPPIYQARIPPTANIHPSCYPTHLVSVSPKAAAEGVTPPDAPVAISTVHGTVITAHCTKLPLPPAVQSTQPLVLNLVTCHFYVGSVRAWVLLRLYMYGGSVKNFLEMLLPLPPAFLEDLRPNYNDMGHERPKLNAVCASEAHIHTLAQHVVENTEGGYEKLWERMEFVAEVWRSMCDLGMHDSLLWMALRLAWQVARYALLLKAQGRRV</sequence>
<dbReference type="Proteomes" id="UP001362999">
    <property type="component" value="Unassembled WGS sequence"/>
</dbReference>
<comment type="caution">
    <text evidence="1">The sequence shown here is derived from an EMBL/GenBank/DDBJ whole genome shotgun (WGS) entry which is preliminary data.</text>
</comment>
<reference evidence="1 2" key="1">
    <citation type="journal article" date="2024" name="J Genomics">
        <title>Draft genome sequencing and assembly of Favolaschia claudopus CIRM-BRFM 2984 isolated from oak limbs.</title>
        <authorList>
            <person name="Navarro D."/>
            <person name="Drula E."/>
            <person name="Chaduli D."/>
            <person name="Cazenave R."/>
            <person name="Ahrendt S."/>
            <person name="Wang J."/>
            <person name="Lipzen A."/>
            <person name="Daum C."/>
            <person name="Barry K."/>
            <person name="Grigoriev I.V."/>
            <person name="Favel A."/>
            <person name="Rosso M.N."/>
            <person name="Martin F."/>
        </authorList>
    </citation>
    <scope>NUCLEOTIDE SEQUENCE [LARGE SCALE GENOMIC DNA]</scope>
    <source>
        <strain evidence="1 2">CIRM-BRFM 2984</strain>
    </source>
</reference>
<gene>
    <name evidence="1" type="ORF">R3P38DRAFT_2891118</name>
</gene>
<dbReference type="AlphaFoldDB" id="A0AAW0CU83"/>
<protein>
    <submittedName>
        <fullName evidence="1">Uncharacterized protein</fullName>
    </submittedName>
</protein>
<proteinExistence type="predicted"/>
<keyword evidence="2" id="KW-1185">Reference proteome</keyword>
<name>A0AAW0CU83_9AGAR</name>
<accession>A0AAW0CU83</accession>
<evidence type="ECO:0000313" key="2">
    <source>
        <dbReference type="Proteomes" id="UP001362999"/>
    </source>
</evidence>
<organism evidence="1 2">
    <name type="scientific">Favolaschia claudopus</name>
    <dbReference type="NCBI Taxonomy" id="2862362"/>
    <lineage>
        <taxon>Eukaryota</taxon>
        <taxon>Fungi</taxon>
        <taxon>Dikarya</taxon>
        <taxon>Basidiomycota</taxon>
        <taxon>Agaricomycotina</taxon>
        <taxon>Agaricomycetes</taxon>
        <taxon>Agaricomycetidae</taxon>
        <taxon>Agaricales</taxon>
        <taxon>Marasmiineae</taxon>
        <taxon>Mycenaceae</taxon>
        <taxon>Favolaschia</taxon>
    </lineage>
</organism>
<dbReference type="EMBL" id="JAWWNJ010000013">
    <property type="protein sequence ID" value="KAK7042546.1"/>
    <property type="molecule type" value="Genomic_DNA"/>
</dbReference>
<evidence type="ECO:0000313" key="1">
    <source>
        <dbReference type="EMBL" id="KAK7042546.1"/>
    </source>
</evidence>